<reference evidence="8" key="1">
    <citation type="submission" date="2015-12" db="EMBL/GenBank/DDBJ databases">
        <title>De novo transcriptome assembly of four potential Pierce s Disease insect vectors from Arizona vineyards.</title>
        <authorList>
            <person name="Tassone E.E."/>
        </authorList>
    </citation>
    <scope>NUCLEOTIDE SEQUENCE</scope>
</reference>
<dbReference type="Gene3D" id="4.10.365.10">
    <property type="entry name" value="p27"/>
    <property type="match status" value="1"/>
</dbReference>
<dbReference type="Pfam" id="PF02234">
    <property type="entry name" value="CDI"/>
    <property type="match status" value="1"/>
</dbReference>
<protein>
    <recommendedName>
        <fullName evidence="7">Cyclin-dependent kinase inhibitor domain-containing protein</fullName>
    </recommendedName>
</protein>
<evidence type="ECO:0000256" key="6">
    <source>
        <dbReference type="SAM" id="MobiDB-lite"/>
    </source>
</evidence>
<feature type="region of interest" description="Disordered" evidence="6">
    <location>
        <begin position="113"/>
        <end position="188"/>
    </location>
</feature>
<evidence type="ECO:0000259" key="7">
    <source>
        <dbReference type="Pfam" id="PF02234"/>
    </source>
</evidence>
<keyword evidence="3" id="KW-0649">Protein kinase inhibitor</keyword>
<gene>
    <name evidence="8" type="ORF">g.10624</name>
</gene>
<evidence type="ECO:0000313" key="8">
    <source>
        <dbReference type="EMBL" id="JAS09065.1"/>
    </source>
</evidence>
<feature type="domain" description="Cyclin-dependent kinase inhibitor" evidence="7">
    <location>
        <begin position="39"/>
        <end position="90"/>
    </location>
</feature>
<sequence length="188" mass="21805">MSTRVFNPLVMSEMRRIMSRNSNEALGSVDGTITRGKRNLFGPVNHEENLAFLDQELAAIRTRESERWGFDFVTETPLPNANPRFLWERVESQESIPEAYTLRHLTILNKQKNVEDAQETDSVDEQRPDHKTRSSNQSHITDFLKKRKRSASGDISQKRLELRKSNSMQISSHLSEPNSHKRTRTRKS</sequence>
<keyword evidence="4" id="KW-0539">Nucleus</keyword>
<organism evidence="8">
    <name type="scientific">Clastoptera arizonana</name>
    <name type="common">Arizona spittle bug</name>
    <dbReference type="NCBI Taxonomy" id="38151"/>
    <lineage>
        <taxon>Eukaryota</taxon>
        <taxon>Metazoa</taxon>
        <taxon>Ecdysozoa</taxon>
        <taxon>Arthropoda</taxon>
        <taxon>Hexapoda</taxon>
        <taxon>Insecta</taxon>
        <taxon>Pterygota</taxon>
        <taxon>Neoptera</taxon>
        <taxon>Paraneoptera</taxon>
        <taxon>Hemiptera</taxon>
        <taxon>Auchenorrhyncha</taxon>
        <taxon>Cercopoidea</taxon>
        <taxon>Clastopteridae</taxon>
        <taxon>Clastoptera</taxon>
    </lineage>
</organism>
<dbReference type="PANTHER" id="PTHR10265">
    <property type="entry name" value="CYCLIN-DEPENDENT KINASE INHIBITOR 1"/>
    <property type="match status" value="1"/>
</dbReference>
<comment type="similarity">
    <text evidence="2">Belongs to the CDI family.</text>
</comment>
<proteinExistence type="inferred from homology"/>
<dbReference type="PANTHER" id="PTHR10265:SF45">
    <property type="entry name" value="DACAPO"/>
    <property type="match status" value="1"/>
</dbReference>
<accession>A0A1B6C733</accession>
<keyword evidence="5" id="KW-0131">Cell cycle</keyword>
<evidence type="ECO:0000256" key="1">
    <source>
        <dbReference type="ARBA" id="ARBA00004123"/>
    </source>
</evidence>
<evidence type="ECO:0000256" key="2">
    <source>
        <dbReference type="ARBA" id="ARBA00006726"/>
    </source>
</evidence>
<dbReference type="InterPro" id="IPR044898">
    <property type="entry name" value="CDI_dom_sf"/>
</dbReference>
<dbReference type="AlphaFoldDB" id="A0A1B6C733"/>
<evidence type="ECO:0000256" key="3">
    <source>
        <dbReference type="ARBA" id="ARBA00023013"/>
    </source>
</evidence>
<dbReference type="GO" id="GO:0051726">
    <property type="term" value="P:regulation of cell cycle"/>
    <property type="evidence" value="ECO:0007669"/>
    <property type="project" value="InterPro"/>
</dbReference>
<evidence type="ECO:0000256" key="4">
    <source>
        <dbReference type="ARBA" id="ARBA00023242"/>
    </source>
</evidence>
<evidence type="ECO:0000256" key="5">
    <source>
        <dbReference type="ARBA" id="ARBA00023306"/>
    </source>
</evidence>
<dbReference type="GO" id="GO:0005634">
    <property type="term" value="C:nucleus"/>
    <property type="evidence" value="ECO:0007669"/>
    <property type="project" value="UniProtKB-SubCell"/>
</dbReference>
<feature type="compositionally biased region" description="Polar residues" evidence="6">
    <location>
        <begin position="165"/>
        <end position="177"/>
    </location>
</feature>
<dbReference type="GO" id="GO:0004861">
    <property type="term" value="F:cyclin-dependent protein serine/threonine kinase inhibitor activity"/>
    <property type="evidence" value="ECO:0007669"/>
    <property type="project" value="InterPro"/>
</dbReference>
<dbReference type="InterPro" id="IPR003175">
    <property type="entry name" value="CDI_dom"/>
</dbReference>
<comment type="subcellular location">
    <subcellularLocation>
        <location evidence="1">Nucleus</location>
    </subcellularLocation>
</comment>
<name>A0A1B6C733_9HEMI</name>
<dbReference type="EMBL" id="GEDC01028233">
    <property type="protein sequence ID" value="JAS09065.1"/>
    <property type="molecule type" value="Transcribed_RNA"/>
</dbReference>